<feature type="domain" description="Pyridoxamine kinase/Phosphomethylpyrimidine kinase" evidence="10">
    <location>
        <begin position="13"/>
        <end position="247"/>
    </location>
</feature>
<evidence type="ECO:0000256" key="4">
    <source>
        <dbReference type="ARBA" id="ARBA00004769"/>
    </source>
</evidence>
<dbReference type="EC" id="2.7.1.49" evidence="11"/>
<keyword evidence="9" id="KW-0784">Thiamine biosynthesis</keyword>
<dbReference type="GO" id="GO:0005524">
    <property type="term" value="F:ATP binding"/>
    <property type="evidence" value="ECO:0007669"/>
    <property type="project" value="UniProtKB-KW"/>
</dbReference>
<dbReference type="GO" id="GO:0009229">
    <property type="term" value="P:thiamine diphosphate biosynthetic process"/>
    <property type="evidence" value="ECO:0007669"/>
    <property type="project" value="UniProtKB-UniPathway"/>
</dbReference>
<dbReference type="EC" id="2.7.4.7" evidence="11"/>
<dbReference type="RefSeq" id="WP_129315634.1">
    <property type="nucleotide sequence ID" value="NZ_NOIQ01000009.1"/>
</dbReference>
<dbReference type="GO" id="GO:0008902">
    <property type="term" value="F:hydroxymethylpyrimidine kinase activity"/>
    <property type="evidence" value="ECO:0007669"/>
    <property type="project" value="UniProtKB-EC"/>
</dbReference>
<evidence type="ECO:0000259" key="10">
    <source>
        <dbReference type="Pfam" id="PF08543"/>
    </source>
</evidence>
<comment type="function">
    <text evidence="3">Catalyzes the phosphorylation of hydroxymethylpyrimidine phosphate (HMP-P) to HMP-PP, and of HMP to HMP-P.</text>
</comment>
<accession>A0A7K1LL65</accession>
<keyword evidence="7 11" id="KW-0418">Kinase</keyword>
<evidence type="ECO:0000256" key="3">
    <source>
        <dbReference type="ARBA" id="ARBA00003848"/>
    </source>
</evidence>
<evidence type="ECO:0000256" key="7">
    <source>
        <dbReference type="ARBA" id="ARBA00022777"/>
    </source>
</evidence>
<sequence>MRPPVAMTIAGSDPSGGAGIQADLKAFSAVGAYGCACLTSLPSQNTRGVRDVHGVPSEVVATQIESVIDDLPVDATKIGMLGTADVVRTVAALISERREHFGTVVLDPVMVATSGDPLLSEDADAALRGDLLPLADLITPNLPEGARLLGRPDRVAQSVEEMRTQAKELLALGPRAVLLKGGHMRTGEAVDILATVPGWAPGATSSGNEPEADPVLVELSSPRVRTRNTHGTGCTLSSAIAGFAARDSRQEMRDSDSAEPRVIDDDALEAAARDGKNFLTRALKDGAEWRLSRYPDQGHGPVNHLSQVLR</sequence>
<dbReference type="OrthoDB" id="34166at2"/>
<reference evidence="11 12" key="1">
    <citation type="submission" date="2019-12" db="EMBL/GenBank/DDBJ databases">
        <authorList>
            <person name="Li J."/>
            <person name="Shi Y."/>
            <person name="Xu G."/>
            <person name="Xiao D."/>
            <person name="Ran X."/>
        </authorList>
    </citation>
    <scope>NUCLEOTIDE SEQUENCE [LARGE SCALE GENOMIC DNA]</scope>
    <source>
        <strain evidence="11 12">JCM 15915</strain>
    </source>
</reference>
<dbReference type="EMBL" id="WOGT01000008">
    <property type="protein sequence ID" value="MUN55793.1"/>
    <property type="molecule type" value="Genomic_DNA"/>
</dbReference>
<dbReference type="AlphaFoldDB" id="A0A7K1LL65"/>
<dbReference type="InterPro" id="IPR004399">
    <property type="entry name" value="HMP/HMP-P_kinase_dom"/>
</dbReference>
<dbReference type="NCBIfam" id="TIGR00097">
    <property type="entry name" value="HMP-P_kinase"/>
    <property type="match status" value="1"/>
</dbReference>
<evidence type="ECO:0000256" key="6">
    <source>
        <dbReference type="ARBA" id="ARBA00022741"/>
    </source>
</evidence>
<dbReference type="FunFam" id="3.40.1190.20:FF:000003">
    <property type="entry name" value="Phosphomethylpyrimidine kinase ThiD"/>
    <property type="match status" value="1"/>
</dbReference>
<evidence type="ECO:0000256" key="8">
    <source>
        <dbReference type="ARBA" id="ARBA00022840"/>
    </source>
</evidence>
<dbReference type="Pfam" id="PF08543">
    <property type="entry name" value="Phos_pyr_kin"/>
    <property type="match status" value="1"/>
</dbReference>
<dbReference type="UniPathway" id="UPA00060">
    <property type="reaction ID" value="UER00138"/>
</dbReference>
<dbReference type="SUPFAM" id="SSF53613">
    <property type="entry name" value="Ribokinase-like"/>
    <property type="match status" value="1"/>
</dbReference>
<evidence type="ECO:0000256" key="5">
    <source>
        <dbReference type="ARBA" id="ARBA00022679"/>
    </source>
</evidence>
<keyword evidence="8" id="KW-0067">ATP-binding</keyword>
<comment type="pathway">
    <text evidence="4">Cofactor biosynthesis; thiamine diphosphate biosynthesis; 4-amino-2-methyl-5-diphosphomethylpyrimidine from 5-amino-1-(5-phospho-D-ribosyl)imidazole: step 3/3.</text>
</comment>
<evidence type="ECO:0000256" key="9">
    <source>
        <dbReference type="ARBA" id="ARBA00022977"/>
    </source>
</evidence>
<evidence type="ECO:0000313" key="12">
    <source>
        <dbReference type="Proteomes" id="UP000462152"/>
    </source>
</evidence>
<keyword evidence="6" id="KW-0547">Nucleotide-binding</keyword>
<keyword evidence="12" id="KW-1185">Reference proteome</keyword>
<dbReference type="InterPro" id="IPR013749">
    <property type="entry name" value="PM/HMP-P_kinase-1"/>
</dbReference>
<comment type="caution">
    <text evidence="11">The sequence shown here is derived from an EMBL/GenBank/DDBJ whole genome shotgun (WGS) entry which is preliminary data.</text>
</comment>
<dbReference type="InterPro" id="IPR029056">
    <property type="entry name" value="Ribokinase-like"/>
</dbReference>
<organism evidence="11 12">
    <name type="scientific">Rothia koreensis</name>
    <dbReference type="NCBI Taxonomy" id="592378"/>
    <lineage>
        <taxon>Bacteria</taxon>
        <taxon>Bacillati</taxon>
        <taxon>Actinomycetota</taxon>
        <taxon>Actinomycetes</taxon>
        <taxon>Micrococcales</taxon>
        <taxon>Micrococcaceae</taxon>
        <taxon>Rothia</taxon>
    </lineage>
</organism>
<evidence type="ECO:0000313" key="11">
    <source>
        <dbReference type="EMBL" id="MUN55793.1"/>
    </source>
</evidence>
<dbReference type="Proteomes" id="UP000462152">
    <property type="component" value="Unassembled WGS sequence"/>
</dbReference>
<dbReference type="GO" id="GO:0009228">
    <property type="term" value="P:thiamine biosynthetic process"/>
    <property type="evidence" value="ECO:0007669"/>
    <property type="project" value="UniProtKB-KW"/>
</dbReference>
<comment type="catalytic activity">
    <reaction evidence="2">
        <text>4-amino-2-methyl-5-(phosphooxymethyl)pyrimidine + ATP = 4-amino-2-methyl-5-(diphosphooxymethyl)pyrimidine + ADP</text>
        <dbReference type="Rhea" id="RHEA:19893"/>
        <dbReference type="ChEBI" id="CHEBI:30616"/>
        <dbReference type="ChEBI" id="CHEBI:57841"/>
        <dbReference type="ChEBI" id="CHEBI:58354"/>
        <dbReference type="ChEBI" id="CHEBI:456216"/>
        <dbReference type="EC" id="2.7.4.7"/>
    </reaction>
</comment>
<evidence type="ECO:0000256" key="2">
    <source>
        <dbReference type="ARBA" id="ARBA00000565"/>
    </source>
</evidence>
<evidence type="ECO:0000256" key="1">
    <source>
        <dbReference type="ARBA" id="ARBA00000151"/>
    </source>
</evidence>
<comment type="catalytic activity">
    <reaction evidence="1">
        <text>4-amino-5-hydroxymethyl-2-methylpyrimidine + ATP = 4-amino-2-methyl-5-(phosphooxymethyl)pyrimidine + ADP + H(+)</text>
        <dbReference type="Rhea" id="RHEA:23096"/>
        <dbReference type="ChEBI" id="CHEBI:15378"/>
        <dbReference type="ChEBI" id="CHEBI:16892"/>
        <dbReference type="ChEBI" id="CHEBI:30616"/>
        <dbReference type="ChEBI" id="CHEBI:58354"/>
        <dbReference type="ChEBI" id="CHEBI:456216"/>
        <dbReference type="EC" id="2.7.1.49"/>
    </reaction>
</comment>
<keyword evidence="5 11" id="KW-0808">Transferase</keyword>
<proteinExistence type="predicted"/>
<dbReference type="GO" id="GO:0008972">
    <property type="term" value="F:phosphomethylpyrimidine kinase activity"/>
    <property type="evidence" value="ECO:0007669"/>
    <property type="project" value="UniProtKB-EC"/>
</dbReference>
<protein>
    <submittedName>
        <fullName evidence="11">Bifunctional hydroxymethylpyrimidine kinase/phosphomethylpyrimidine kinase</fullName>
        <ecNumber evidence="11">2.7.1.49</ecNumber>
        <ecNumber evidence="11">2.7.4.7</ecNumber>
    </submittedName>
</protein>
<dbReference type="GO" id="GO:0005829">
    <property type="term" value="C:cytosol"/>
    <property type="evidence" value="ECO:0007669"/>
    <property type="project" value="TreeGrafter"/>
</dbReference>
<dbReference type="CDD" id="cd01169">
    <property type="entry name" value="HMPP_kinase"/>
    <property type="match status" value="1"/>
</dbReference>
<name>A0A7K1LL65_9MICC</name>
<dbReference type="PANTHER" id="PTHR20858">
    <property type="entry name" value="PHOSPHOMETHYLPYRIMIDINE KINASE"/>
    <property type="match status" value="1"/>
</dbReference>
<dbReference type="PANTHER" id="PTHR20858:SF17">
    <property type="entry name" value="HYDROXYMETHYLPYRIMIDINE_PHOSPHOMETHYLPYRIMIDINE KINASE THI20-RELATED"/>
    <property type="match status" value="1"/>
</dbReference>
<dbReference type="Gene3D" id="3.40.1190.20">
    <property type="match status" value="1"/>
</dbReference>
<gene>
    <name evidence="11" type="primary">thiD</name>
    <name evidence="11" type="ORF">GMA10_11320</name>
</gene>